<dbReference type="Gene3D" id="1.10.1240.100">
    <property type="match status" value="1"/>
</dbReference>
<dbReference type="EMBL" id="JAGIKV010000007">
    <property type="protein sequence ID" value="MBP2245781.1"/>
    <property type="molecule type" value="Genomic_DNA"/>
</dbReference>
<dbReference type="InterPro" id="IPR036291">
    <property type="entry name" value="NAD(P)-bd_dom_sf"/>
</dbReference>
<dbReference type="CDD" id="cd00833">
    <property type="entry name" value="PKS"/>
    <property type="match status" value="1"/>
</dbReference>
<evidence type="ECO:0000256" key="2">
    <source>
        <dbReference type="ARBA" id="ARBA00022553"/>
    </source>
</evidence>
<keyword evidence="1" id="KW-0596">Phosphopantetheine</keyword>
<dbReference type="PANTHER" id="PTHR43775">
    <property type="entry name" value="FATTY ACID SYNTHASE"/>
    <property type="match status" value="1"/>
</dbReference>
<dbReference type="InterPro" id="IPR050091">
    <property type="entry name" value="PKS_NRPS_Biosynth_Enz"/>
</dbReference>
<keyword evidence="2" id="KW-0597">Phosphoprotein</keyword>
<dbReference type="InterPro" id="IPR057326">
    <property type="entry name" value="KR_dom"/>
</dbReference>
<dbReference type="InterPro" id="IPR009081">
    <property type="entry name" value="PP-bd_ACP"/>
</dbReference>
<dbReference type="Gene3D" id="3.40.50.720">
    <property type="entry name" value="NAD(P)-binding Rossmann-like Domain"/>
    <property type="match status" value="1"/>
</dbReference>
<feature type="compositionally biased region" description="Acidic residues" evidence="4">
    <location>
        <begin position="10"/>
        <end position="20"/>
    </location>
</feature>
<dbReference type="RefSeq" id="WP_211082606.1">
    <property type="nucleotide sequence ID" value="NZ_CBCSLC010000026.1"/>
</dbReference>
<dbReference type="Proteomes" id="UP000810207">
    <property type="component" value="Unassembled WGS sequence"/>
</dbReference>
<feature type="region of interest" description="Disordered" evidence="4">
    <location>
        <begin position="1"/>
        <end position="20"/>
    </location>
</feature>
<dbReference type="SMART" id="SM00822">
    <property type="entry name" value="PKS_KR"/>
    <property type="match status" value="1"/>
</dbReference>
<keyword evidence="3 7" id="KW-0808">Transferase</keyword>
<evidence type="ECO:0000256" key="4">
    <source>
        <dbReference type="SAM" id="MobiDB-lite"/>
    </source>
</evidence>
<dbReference type="InterPro" id="IPR036736">
    <property type="entry name" value="ACP-like_sf"/>
</dbReference>
<dbReference type="GO" id="GO:0016740">
    <property type="term" value="F:transferase activity"/>
    <property type="evidence" value="ECO:0007669"/>
    <property type="project" value="UniProtKB-KW"/>
</dbReference>
<evidence type="ECO:0000313" key="8">
    <source>
        <dbReference type="Proteomes" id="UP000810207"/>
    </source>
</evidence>
<dbReference type="Gene3D" id="3.40.47.10">
    <property type="match status" value="1"/>
</dbReference>
<accession>A0ABS4RSC1</accession>
<dbReference type="Gene3D" id="1.10.1200.10">
    <property type="entry name" value="ACP-like"/>
    <property type="match status" value="1"/>
</dbReference>
<feature type="compositionally biased region" description="Polar residues" evidence="4">
    <location>
        <begin position="1236"/>
        <end position="1249"/>
    </location>
</feature>
<dbReference type="InterPro" id="IPR014030">
    <property type="entry name" value="Ketoacyl_synth_N"/>
</dbReference>
<evidence type="ECO:0000313" key="7">
    <source>
        <dbReference type="EMBL" id="MBP2245781.1"/>
    </source>
</evidence>
<dbReference type="Pfam" id="PF22621">
    <property type="entry name" value="CurL-like_PKS_C"/>
    <property type="match status" value="1"/>
</dbReference>
<dbReference type="CDD" id="cd08953">
    <property type="entry name" value="KR_2_SDR_x"/>
    <property type="match status" value="1"/>
</dbReference>
<proteinExistence type="predicted"/>
<feature type="domain" description="Ketosynthase family 3 (KS3)" evidence="6">
    <location>
        <begin position="30"/>
        <end position="458"/>
    </location>
</feature>
<name>A0ABS4RSC1_PAEXY</name>
<keyword evidence="8" id="KW-1185">Reference proteome</keyword>
<evidence type="ECO:0000256" key="1">
    <source>
        <dbReference type="ARBA" id="ARBA00022450"/>
    </source>
</evidence>
<dbReference type="Pfam" id="PF00550">
    <property type="entry name" value="PP-binding"/>
    <property type="match status" value="1"/>
</dbReference>
<dbReference type="Pfam" id="PF00109">
    <property type="entry name" value="ketoacyl-synt"/>
    <property type="match status" value="1"/>
</dbReference>
<dbReference type="PROSITE" id="PS00606">
    <property type="entry name" value="KS3_1"/>
    <property type="match status" value="1"/>
</dbReference>
<feature type="region of interest" description="Disordered" evidence="4">
    <location>
        <begin position="1236"/>
        <end position="1256"/>
    </location>
</feature>
<comment type="caution">
    <text evidence="7">The sequence shown here is derived from an EMBL/GenBank/DDBJ whole genome shotgun (WGS) entry which is preliminary data.</text>
</comment>
<dbReference type="SUPFAM" id="SSF53901">
    <property type="entry name" value="Thiolase-like"/>
    <property type="match status" value="1"/>
</dbReference>
<reference evidence="7 8" key="1">
    <citation type="submission" date="2021-03" db="EMBL/GenBank/DDBJ databases">
        <title>Genomic Encyclopedia of Type Strains, Phase IV (KMG-IV): sequencing the most valuable type-strain genomes for metagenomic binning, comparative biology and taxonomic classification.</title>
        <authorList>
            <person name="Goeker M."/>
        </authorList>
    </citation>
    <scope>NUCLEOTIDE SEQUENCE [LARGE SCALE GENOMIC DNA]</scope>
    <source>
        <strain evidence="7 8">DSM 21292</strain>
    </source>
</reference>
<dbReference type="InterPro" id="IPR016039">
    <property type="entry name" value="Thiolase-like"/>
</dbReference>
<dbReference type="PROSITE" id="PS50075">
    <property type="entry name" value="CARRIER"/>
    <property type="match status" value="1"/>
</dbReference>
<dbReference type="SUPFAM" id="SSF51735">
    <property type="entry name" value="NAD(P)-binding Rossmann-fold domains"/>
    <property type="match status" value="2"/>
</dbReference>
<sequence>MLDQLFDREQWEEEDDQDTTNELDITTYNRHDIAVIGIGAKLPTGESLDEFWKMLDYGIDCIRELPNHRKGQLDQYLLHKQGSLEHVRYLNGAYLDEIDEFDYSFFRMSAQEAKLMSPVQRLFLQTVWRAVEDAGYGGDRLAGSSTGVYVGVIGDQEGYKYKQMVEELSPDMLPIATVGNLSSIIPARIAYLLNLTGPAMVVDTACSSSLVALDMAVRALREGSCDMAIAGGIRLNMIPLDKEYYKIGIESSDGTTRTFDEDADGSGMGEGVVSVVLKPVEQALRDHDHVYAVIKGTAVNQNGYSAGITTPNAVAHEKVLTHAWRDAGIHPESLSYLEAHGTGTLIGDPIELEGIQSAFRRFTDKKQFCAIGSVKSNVGHLYDSAGLAGLLKAIMALRSKRIPSTLHFNKPNPKFEFDKSPVYVNVISREWEGAATPRRCGVSSFGLSGTNCHVVLEEAPNISVELGRDDHYPFLISSVSSGNLSSQVQSYVKWIKENPKADVRDVCCTAATGRQHHAHRAVWVVNSLDQLLQHLNDFLVEPKTGKYEQDTFRKRNQLFTTEELISNWHIEGCDRATVLEELCTHYQGGAQINWSRIYPDVTYNKLSLPTYSFEESKCWIDTHPDNSVQTEEEAMYYSLSWKPWSEIGKTNSSSIHNVERVLLIRDDTQLHATQLVNQIREAGVAVIEAILGTSYLQQDAQTYVIRNNESDYIKLLQEVSFGGPYRIVHIASLDHVENKENTLDKGLMSVWRLTKACSHIFAEQVEMILVTSFANEVTGDEKVLYPENSAMLAFGHTVQREIQNLECFCIDVDQDWDTSQYLRYILGPLEKKSLAIRNGQAYQAEFAPADVGSLPDVDMNWKEDGVYIITGGLGGLGMEIAERLLSFGRMNLALIARTPLPKRHNWDIILNAKNTSPVLKSKLLRLLDMEKRAGQMMYLGADVADADQLSQAIEQLRSRFGCIRGIIHAAGVGSTQHADQMTEEEFTAMLAPKVKGAHLLDQLTAEDQPDFLVMFSSVATLFGSTGQAAYAAANAYQDAYAPMRNRKGMRTITLNWTTWKEVGMASRAGFDFDTLFKAMPKEWALDRLFEIMGKQTDRLLVGEMNWNSPYLNILNNYHFHLDASIGQRLQKWMRMPERAKQISMKKESASSVQIPTEEYELELESCVEMDRTIANIVGPYLGIKEMNVHDSFFELGADSIMIKQIFLKLDKTYPGKLILTDLFEYPSISRLTTYMSTTEKQKTHQSPQKETFEEERDTDLENLFDEIERGAMDLDEAIINLQKM</sequence>
<dbReference type="SUPFAM" id="SSF47336">
    <property type="entry name" value="ACP-like"/>
    <property type="match status" value="1"/>
</dbReference>
<dbReference type="Pfam" id="PF08659">
    <property type="entry name" value="KR"/>
    <property type="match status" value="1"/>
</dbReference>
<dbReference type="Pfam" id="PF21394">
    <property type="entry name" value="Beta-ketacyl_N"/>
    <property type="match status" value="1"/>
</dbReference>
<organism evidence="7 8">
    <name type="scientific">Paenibacillus xylanexedens</name>
    <dbReference type="NCBI Taxonomy" id="528191"/>
    <lineage>
        <taxon>Bacteria</taxon>
        <taxon>Bacillati</taxon>
        <taxon>Bacillota</taxon>
        <taxon>Bacilli</taxon>
        <taxon>Bacillales</taxon>
        <taxon>Paenibacillaceae</taxon>
        <taxon>Paenibacillus</taxon>
    </lineage>
</organism>
<dbReference type="SMART" id="SM00825">
    <property type="entry name" value="PKS_KS"/>
    <property type="match status" value="1"/>
</dbReference>
<evidence type="ECO:0000259" key="5">
    <source>
        <dbReference type="PROSITE" id="PS50075"/>
    </source>
</evidence>
<evidence type="ECO:0000259" key="6">
    <source>
        <dbReference type="PROSITE" id="PS52004"/>
    </source>
</evidence>
<dbReference type="InterPro" id="IPR018201">
    <property type="entry name" value="Ketoacyl_synth_AS"/>
</dbReference>
<feature type="domain" description="Carrier" evidence="5">
    <location>
        <begin position="1164"/>
        <end position="1239"/>
    </location>
</feature>
<dbReference type="PROSITE" id="PS52004">
    <property type="entry name" value="KS3_2"/>
    <property type="match status" value="1"/>
</dbReference>
<dbReference type="Pfam" id="PF02801">
    <property type="entry name" value="Ketoacyl-synt_C"/>
    <property type="match status" value="1"/>
</dbReference>
<dbReference type="InterPro" id="IPR014031">
    <property type="entry name" value="Ketoacyl_synth_C"/>
</dbReference>
<dbReference type="PANTHER" id="PTHR43775:SF37">
    <property type="entry name" value="SI:DKEY-61P9.11"/>
    <property type="match status" value="1"/>
</dbReference>
<dbReference type="InterPro" id="IPR020841">
    <property type="entry name" value="PKS_Beta-ketoAc_synthase_dom"/>
</dbReference>
<evidence type="ECO:0000256" key="3">
    <source>
        <dbReference type="ARBA" id="ARBA00022679"/>
    </source>
</evidence>
<gene>
    <name evidence="7" type="ORF">J2Z28_002399</name>
</gene>
<dbReference type="InterPro" id="IPR049490">
    <property type="entry name" value="C883_1060-like_KR_N"/>
</dbReference>
<dbReference type="InterPro" id="IPR013968">
    <property type="entry name" value="PKS_KR"/>
</dbReference>
<protein>
    <submittedName>
        <fullName evidence="7">Acyl transferase domain-containing protein/acyl carrier protein</fullName>
    </submittedName>
</protein>